<evidence type="ECO:0000256" key="5">
    <source>
        <dbReference type="PIRSR" id="PIRSR001365-2"/>
    </source>
</evidence>
<dbReference type="PIRSF" id="PIRSF001365">
    <property type="entry name" value="DHDPS"/>
    <property type="match status" value="1"/>
</dbReference>
<protein>
    <submittedName>
        <fullName evidence="6">Dihydrodipicolinate synthase family protein</fullName>
    </submittedName>
</protein>
<dbReference type="SMART" id="SM01130">
    <property type="entry name" value="DHDPS"/>
    <property type="match status" value="1"/>
</dbReference>
<dbReference type="PANTHER" id="PTHR12128:SF66">
    <property type="entry name" value="4-HYDROXY-2-OXOGLUTARATE ALDOLASE, MITOCHONDRIAL"/>
    <property type="match status" value="1"/>
</dbReference>
<sequence length="305" mass="33459">MKPEDMRQKLTGVFAPIVTPFKGDGTIDFEALKRNIEKLSRTRLRGYFALGTNGEFRSLTYEEKLRVIETVLEVKGDKVLIGGASCESTFESKKLAQDLARLGVDFVSLMPPSFFARRMTDDALYEYFTEVAEAIGKPVLLYNNPAVANNLCLSPALIARVSEHPNIFGLKDTSKGNYDAYIAASEGKEFFVLAGSADFVFPALLVGAVGGVLSLANVFPDLCCDLVELGLQKDLERGLPLHRFVARLNSLVSGRYGVSGVKAAMDLFGFEGGFPRKPLKPLGEKEKEALGREIRELLATFSRSQ</sequence>
<gene>
    <name evidence="6" type="ORF">ENU96_04120</name>
</gene>
<dbReference type="EMBL" id="DTEN01000162">
    <property type="protein sequence ID" value="HGI74846.1"/>
    <property type="molecule type" value="Genomic_DNA"/>
</dbReference>
<dbReference type="CDD" id="cd00408">
    <property type="entry name" value="DHDPS-like"/>
    <property type="match status" value="1"/>
</dbReference>
<dbReference type="Gene3D" id="3.20.20.70">
    <property type="entry name" value="Aldolase class I"/>
    <property type="match status" value="1"/>
</dbReference>
<evidence type="ECO:0000256" key="4">
    <source>
        <dbReference type="PIRSR" id="PIRSR001365-1"/>
    </source>
</evidence>
<dbReference type="SUPFAM" id="SSF51569">
    <property type="entry name" value="Aldolase"/>
    <property type="match status" value="1"/>
</dbReference>
<keyword evidence="2 3" id="KW-0456">Lyase</keyword>
<feature type="active site" description="Schiff-base intermediate with substrate" evidence="4">
    <location>
        <position position="171"/>
    </location>
</feature>
<dbReference type="InterPro" id="IPR002220">
    <property type="entry name" value="DapA-like"/>
</dbReference>
<dbReference type="InterPro" id="IPR013785">
    <property type="entry name" value="Aldolase_TIM"/>
</dbReference>
<evidence type="ECO:0000256" key="3">
    <source>
        <dbReference type="PIRNR" id="PIRNR001365"/>
    </source>
</evidence>
<dbReference type="GO" id="GO:0008840">
    <property type="term" value="F:4-hydroxy-tetrahydrodipicolinate synthase activity"/>
    <property type="evidence" value="ECO:0007669"/>
    <property type="project" value="TreeGrafter"/>
</dbReference>
<feature type="binding site" evidence="5">
    <location>
        <position position="212"/>
    </location>
    <ligand>
        <name>pyruvate</name>
        <dbReference type="ChEBI" id="CHEBI:15361"/>
    </ligand>
</feature>
<comment type="caution">
    <text evidence="6">The sequence shown here is derived from an EMBL/GenBank/DDBJ whole genome shotgun (WGS) entry which is preliminary data.</text>
</comment>
<evidence type="ECO:0000256" key="2">
    <source>
        <dbReference type="ARBA" id="ARBA00023239"/>
    </source>
</evidence>
<feature type="active site" description="Proton donor/acceptor" evidence="4">
    <location>
        <position position="142"/>
    </location>
</feature>
<comment type="similarity">
    <text evidence="1 3">Belongs to the DapA family.</text>
</comment>
<reference evidence="6" key="1">
    <citation type="journal article" date="2020" name="mSystems">
        <title>Genome- and Community-Level Interaction Insights into Carbon Utilization and Element Cycling Functions of Hydrothermarchaeota in Hydrothermal Sediment.</title>
        <authorList>
            <person name="Zhou Z."/>
            <person name="Liu Y."/>
            <person name="Xu W."/>
            <person name="Pan J."/>
            <person name="Luo Z.H."/>
            <person name="Li M."/>
        </authorList>
    </citation>
    <scope>NUCLEOTIDE SEQUENCE [LARGE SCALE GENOMIC DNA]</scope>
    <source>
        <strain evidence="6">SpSt-716</strain>
    </source>
</reference>
<evidence type="ECO:0000256" key="1">
    <source>
        <dbReference type="ARBA" id="ARBA00007592"/>
    </source>
</evidence>
<accession>A0A7V3YLI5</accession>
<dbReference type="PANTHER" id="PTHR12128">
    <property type="entry name" value="DIHYDRODIPICOLINATE SYNTHASE"/>
    <property type="match status" value="1"/>
</dbReference>
<dbReference type="Pfam" id="PF00701">
    <property type="entry name" value="DHDPS"/>
    <property type="match status" value="1"/>
</dbReference>
<organism evidence="6">
    <name type="scientific">Candidatus Caldatribacterium californiense</name>
    <dbReference type="NCBI Taxonomy" id="1454726"/>
    <lineage>
        <taxon>Bacteria</taxon>
        <taxon>Pseudomonadati</taxon>
        <taxon>Atribacterota</taxon>
        <taxon>Atribacteria</taxon>
        <taxon>Atribacterales</taxon>
        <taxon>Candidatus Caldatribacteriaceae</taxon>
        <taxon>Candidatus Caldatribacterium</taxon>
    </lineage>
</organism>
<proteinExistence type="inferred from homology"/>
<evidence type="ECO:0000313" key="6">
    <source>
        <dbReference type="EMBL" id="HGI74846.1"/>
    </source>
</evidence>
<name>A0A7V3YLI5_9BACT</name>
<dbReference type="AlphaFoldDB" id="A0A7V3YLI5"/>